<dbReference type="PANTHER" id="PTHR11455">
    <property type="entry name" value="CRYPTOCHROME"/>
    <property type="match status" value="1"/>
</dbReference>
<gene>
    <name evidence="12" type="ORF">SAY87_010555</name>
</gene>
<dbReference type="InterPro" id="IPR006050">
    <property type="entry name" value="DNA_photolyase_N"/>
</dbReference>
<feature type="binding site" evidence="8">
    <location>
        <begin position="395"/>
        <end position="397"/>
    </location>
    <ligand>
        <name>FAD</name>
        <dbReference type="ChEBI" id="CHEBI:57692"/>
    </ligand>
</feature>
<proteinExistence type="inferred from homology"/>
<evidence type="ECO:0000256" key="9">
    <source>
        <dbReference type="PIRSR" id="PIRSR602081-2"/>
    </source>
</evidence>
<feature type="site" description="Electron transfer via tryptophanyl radical" evidence="9">
    <location>
        <position position="405"/>
    </location>
</feature>
<sequence>MASGSYSLMWFRKALRIHDNPALEHASRASSFLYPVFVIDPRYMDPDPGAFSPGSSRAGINRIRFLLESLSDLDSSLKKLGSRLLVLKGDPDQTIIRCLKEWNINRLCFEYDSEPYYQSLDEKVKSFASSAGVETFCPVSHTLFNPLEIIKKNGGRPPLTYQSFIKLAEKPSWESSELNIPISSLPPVGDVGSCKIFDVPTLRELGHSDFELDENTPFQGGESEGLKRLKDVLSNQDWVANFEKPKGDPSAFHKPATTVLSPYLKFGCLSSRYFYQCINDVYKDVKHSVPPVSLLGQLLWRDFFYTVALGTPNFDKMKGNRICKQIPWNESDELLVAWREARTGYPWIDAIMVQLRKWGWIHHLARHCVACFLTRGDLFVHWEKGRDVFERLLIDSDWALNNGNWLWLSCSSFFYQYNRIYSPVSFGKKYDPNGNYIRHFLPVLKDMPKEYIYEPWTAPLGVQTKAKCIIGKDYPKRVVCHDSASKDCRRKMGEAYALNQRLHGLVSEHDLTNLRRNLEEKYQTAEMNCRSKRQKRSC</sequence>
<dbReference type="SUPFAM" id="SSF52425">
    <property type="entry name" value="Cryptochrome/photolyase, N-terminal domain"/>
    <property type="match status" value="1"/>
</dbReference>
<feature type="binding site" evidence="8">
    <location>
        <begin position="257"/>
        <end position="261"/>
    </location>
    <ligand>
        <name>FAD</name>
        <dbReference type="ChEBI" id="CHEBI:57692"/>
    </ligand>
</feature>
<reference evidence="12 13" key="1">
    <citation type="journal article" date="2023" name="Hortic Res">
        <title>Pangenome of water caltrop reveals structural variations and asymmetric subgenome divergence after allopolyploidization.</title>
        <authorList>
            <person name="Zhang X."/>
            <person name="Chen Y."/>
            <person name="Wang L."/>
            <person name="Yuan Y."/>
            <person name="Fang M."/>
            <person name="Shi L."/>
            <person name="Lu R."/>
            <person name="Comes H.P."/>
            <person name="Ma Y."/>
            <person name="Chen Y."/>
            <person name="Huang G."/>
            <person name="Zhou Y."/>
            <person name="Zheng Z."/>
            <person name="Qiu Y."/>
        </authorList>
    </citation>
    <scope>NUCLEOTIDE SEQUENCE [LARGE SCALE GENOMIC DNA]</scope>
    <source>
        <tissue evidence="12">Roots</tissue>
    </source>
</reference>
<dbReference type="Gene3D" id="1.10.579.10">
    <property type="entry name" value="DNA Cyclobutane Dipyrimidine Photolyase, subunit A, domain 3"/>
    <property type="match status" value="1"/>
</dbReference>
<feature type="site" description="Electron transfer via tryptophanyl radical" evidence="9">
    <location>
        <position position="382"/>
    </location>
</feature>
<comment type="caution">
    <text evidence="12">The sequence shown here is derived from an EMBL/GenBank/DDBJ whole genome shotgun (WGS) entry which is preliminary data.</text>
</comment>
<evidence type="ECO:0000256" key="7">
    <source>
        <dbReference type="ARBA" id="ARBA00067640"/>
    </source>
</evidence>
<dbReference type="PANTHER" id="PTHR11455:SF9">
    <property type="entry name" value="CRYPTOCHROME CIRCADIAN CLOCK 5 ISOFORM X1"/>
    <property type="match status" value="1"/>
</dbReference>
<dbReference type="AlphaFoldDB" id="A0AAN7GPN9"/>
<evidence type="ECO:0000256" key="5">
    <source>
        <dbReference type="ARBA" id="ARBA00051116"/>
    </source>
</evidence>
<dbReference type="GO" id="GO:0006139">
    <property type="term" value="P:nucleobase-containing compound metabolic process"/>
    <property type="evidence" value="ECO:0007669"/>
    <property type="project" value="UniProtKB-ARBA"/>
</dbReference>
<comment type="catalytic activity">
    <reaction evidence="5">
        <text>(6-4) photoproduct (in DNA) = 2 pyrimidine residues (in DNA).</text>
        <dbReference type="EC" id="4.1.99.13"/>
    </reaction>
</comment>
<dbReference type="InterPro" id="IPR036134">
    <property type="entry name" value="Crypto/Photolyase_FAD-like_sf"/>
</dbReference>
<evidence type="ECO:0000256" key="8">
    <source>
        <dbReference type="PIRSR" id="PIRSR602081-1"/>
    </source>
</evidence>
<evidence type="ECO:0000256" key="4">
    <source>
        <dbReference type="ARBA" id="ARBA00022827"/>
    </source>
</evidence>
<dbReference type="InterPro" id="IPR005101">
    <property type="entry name" value="Cryptochr/Photolyase_FAD-bd"/>
</dbReference>
<dbReference type="EC" id="4.1.99.13" evidence="6"/>
<evidence type="ECO:0000313" key="13">
    <source>
        <dbReference type="Proteomes" id="UP001345219"/>
    </source>
</evidence>
<dbReference type="GO" id="GO:0005634">
    <property type="term" value="C:nucleus"/>
    <property type="evidence" value="ECO:0007669"/>
    <property type="project" value="TreeGrafter"/>
</dbReference>
<keyword evidence="13" id="KW-1185">Reference proteome</keyword>
<dbReference type="Gene3D" id="3.40.50.620">
    <property type="entry name" value="HUPs"/>
    <property type="match status" value="1"/>
</dbReference>
<dbReference type="EMBL" id="JAXIOK010000022">
    <property type="protein sequence ID" value="KAK4744243.1"/>
    <property type="molecule type" value="Genomic_DNA"/>
</dbReference>
<dbReference type="InterPro" id="IPR036155">
    <property type="entry name" value="Crypto/Photolyase_N_sf"/>
</dbReference>
<dbReference type="PROSITE" id="PS51645">
    <property type="entry name" value="PHR_CRY_ALPHA_BETA"/>
    <property type="match status" value="1"/>
</dbReference>
<dbReference type="FunFam" id="1.10.579.10:FF:000004">
    <property type="entry name" value="Cryptochrome-1"/>
    <property type="match status" value="1"/>
</dbReference>
<evidence type="ECO:0000256" key="10">
    <source>
        <dbReference type="SAM" id="Coils"/>
    </source>
</evidence>
<organism evidence="12 13">
    <name type="scientific">Trapa incisa</name>
    <dbReference type="NCBI Taxonomy" id="236973"/>
    <lineage>
        <taxon>Eukaryota</taxon>
        <taxon>Viridiplantae</taxon>
        <taxon>Streptophyta</taxon>
        <taxon>Embryophyta</taxon>
        <taxon>Tracheophyta</taxon>
        <taxon>Spermatophyta</taxon>
        <taxon>Magnoliopsida</taxon>
        <taxon>eudicotyledons</taxon>
        <taxon>Gunneridae</taxon>
        <taxon>Pentapetalae</taxon>
        <taxon>rosids</taxon>
        <taxon>malvids</taxon>
        <taxon>Myrtales</taxon>
        <taxon>Lythraceae</taxon>
        <taxon>Trapa</taxon>
    </lineage>
</organism>
<comment type="cofactor">
    <cofactor evidence="8">
        <name>FAD</name>
        <dbReference type="ChEBI" id="CHEBI:57692"/>
    </cofactor>
    <text evidence="8">Binds 1 FAD per subunit.</text>
</comment>
<dbReference type="InterPro" id="IPR002081">
    <property type="entry name" value="Cryptochrome/DNA_photolyase_1"/>
</dbReference>
<evidence type="ECO:0000256" key="6">
    <source>
        <dbReference type="ARBA" id="ARBA00066798"/>
    </source>
</evidence>
<evidence type="ECO:0000256" key="3">
    <source>
        <dbReference type="ARBA" id="ARBA00022741"/>
    </source>
</evidence>
<keyword evidence="3" id="KW-0547">Nucleotide-binding</keyword>
<feature type="binding site" evidence="8">
    <location>
        <begin position="297"/>
        <end position="304"/>
    </location>
    <ligand>
        <name>FAD</name>
        <dbReference type="ChEBI" id="CHEBI:57692"/>
    </ligand>
</feature>
<evidence type="ECO:0000256" key="2">
    <source>
        <dbReference type="ARBA" id="ARBA00022630"/>
    </source>
</evidence>
<evidence type="ECO:0000259" key="11">
    <source>
        <dbReference type="PROSITE" id="PS51645"/>
    </source>
</evidence>
<dbReference type="GO" id="GO:0003904">
    <property type="term" value="F:deoxyribodipyrimidine photo-lyase activity"/>
    <property type="evidence" value="ECO:0007669"/>
    <property type="project" value="TreeGrafter"/>
</dbReference>
<keyword evidence="2 8" id="KW-0285">Flavoprotein</keyword>
<dbReference type="GO" id="GO:0005737">
    <property type="term" value="C:cytoplasm"/>
    <property type="evidence" value="ECO:0007669"/>
    <property type="project" value="TreeGrafter"/>
</dbReference>
<dbReference type="Pfam" id="PF03441">
    <property type="entry name" value="FAD_binding_7"/>
    <property type="match status" value="1"/>
</dbReference>
<name>A0AAN7GPN9_9MYRT</name>
<dbReference type="Proteomes" id="UP001345219">
    <property type="component" value="Chromosome 9"/>
</dbReference>
<evidence type="ECO:0000256" key="1">
    <source>
        <dbReference type="ARBA" id="ARBA00005862"/>
    </source>
</evidence>
<feature type="coiled-coil region" evidence="10">
    <location>
        <begin position="508"/>
        <end position="535"/>
    </location>
</feature>
<dbReference type="GO" id="GO:0003914">
    <property type="term" value="F:DNA (6-4) photolyase activity"/>
    <property type="evidence" value="ECO:0007669"/>
    <property type="project" value="UniProtKB-EC"/>
</dbReference>
<dbReference type="Gene3D" id="1.25.40.80">
    <property type="match status" value="1"/>
</dbReference>
<dbReference type="GO" id="GO:0043153">
    <property type="term" value="P:entrainment of circadian clock by photoperiod"/>
    <property type="evidence" value="ECO:0007669"/>
    <property type="project" value="TreeGrafter"/>
</dbReference>
<evidence type="ECO:0000313" key="12">
    <source>
        <dbReference type="EMBL" id="KAK4744243.1"/>
    </source>
</evidence>
<dbReference type="GO" id="GO:0071949">
    <property type="term" value="F:FAD binding"/>
    <property type="evidence" value="ECO:0007669"/>
    <property type="project" value="TreeGrafter"/>
</dbReference>
<keyword evidence="10" id="KW-0175">Coiled coil</keyword>
<feature type="domain" description="Photolyase/cryptochrome alpha/beta" evidence="11">
    <location>
        <begin position="5"/>
        <end position="143"/>
    </location>
</feature>
<dbReference type="GO" id="GO:0032922">
    <property type="term" value="P:circadian regulation of gene expression"/>
    <property type="evidence" value="ECO:0007669"/>
    <property type="project" value="TreeGrafter"/>
</dbReference>
<dbReference type="GO" id="GO:0003677">
    <property type="term" value="F:DNA binding"/>
    <property type="evidence" value="ECO:0007669"/>
    <property type="project" value="TreeGrafter"/>
</dbReference>
<keyword evidence="4 8" id="KW-0274">FAD</keyword>
<protein>
    <recommendedName>
        <fullName evidence="7">(6-4)DNA photolyase</fullName>
        <ecNumber evidence="6">4.1.99.13</ecNumber>
    </recommendedName>
</protein>
<dbReference type="InterPro" id="IPR014729">
    <property type="entry name" value="Rossmann-like_a/b/a_fold"/>
</dbReference>
<feature type="site" description="Electron transfer via tryptophanyl radical" evidence="9">
    <location>
        <position position="328"/>
    </location>
</feature>
<comment type="similarity">
    <text evidence="1">Belongs to the DNA photolyase class-1 family.</text>
</comment>
<dbReference type="SUPFAM" id="SSF48173">
    <property type="entry name" value="Cryptochrome/photolyase FAD-binding domain"/>
    <property type="match status" value="1"/>
</dbReference>
<dbReference type="Pfam" id="PF00875">
    <property type="entry name" value="DNA_photolyase"/>
    <property type="match status" value="1"/>
</dbReference>
<accession>A0AAN7GPN9</accession>